<dbReference type="EMBL" id="JAGIKT010000014">
    <property type="protein sequence ID" value="MBP0111065.1"/>
    <property type="molecule type" value="Genomic_DNA"/>
</dbReference>
<protein>
    <recommendedName>
        <fullName evidence="3">Tetratricopeptide repeat protein</fullName>
    </recommendedName>
</protein>
<evidence type="ECO:0000313" key="2">
    <source>
        <dbReference type="Proteomes" id="UP000669317"/>
    </source>
</evidence>
<evidence type="ECO:0000313" key="1">
    <source>
        <dbReference type="EMBL" id="MBP0111065.1"/>
    </source>
</evidence>
<accession>A0ABS3ZSD5</accession>
<dbReference type="RefSeq" id="WP_209294803.1">
    <property type="nucleotide sequence ID" value="NZ_JAGIKT010000014.1"/>
</dbReference>
<gene>
    <name evidence="1" type="ORF">JWS04_08165</name>
</gene>
<sequence length="559" mass="59880">MSASNRGQAWYVLRGYRYQLLLSLDAWIDLRSDEILLLETEEDFSVESAVGAIDTQVKSSAATGGPIRAELANACSVLLDEGLNDQEAALGLIDAAISEIGSVPSLIRQKAKVLGHLSNDLAAAKLLMSIEDDVGAGSPLDRALALRDGGVSAARATLFADSLRLFDKAASALSVGVHEASVALGIKLESALVLWEMNDRPRAISMLANVLDAVEQLNPTGSRRNERIHQFARAVVGLFWRRLDPFSSGSAPNIVVGQASALIAEDEILGVELKPLADNWRILALCEIELGIDVGIESRSLTKQIGPGVALVEMFIARARYARSVVDEDNLTESFELGLRATFACLTTQETRENSDRALPTTSDSPEMLRLVLQSGLTDIIKTIPLDFMIWQRFRGEWKDGFIAKLEAACKAAWGDSASIADVISAASGRVGSEALSSAAALAAELAAMRDLGGSPRGRFGRDLLLVSHAAHSLARRKIEPIVVALIADGWSKVIAHETFALKAPLRHVPEMEAGLSDLDSIGLKAAARLLLAAAPAVDVSLPPHWDQLLRKIADLSKI</sequence>
<name>A0ABS3ZSD5_9BRAD</name>
<organism evidence="1 2">
    <name type="scientific">Bradyrhizobium vignae</name>
    <dbReference type="NCBI Taxonomy" id="1549949"/>
    <lineage>
        <taxon>Bacteria</taxon>
        <taxon>Pseudomonadati</taxon>
        <taxon>Pseudomonadota</taxon>
        <taxon>Alphaproteobacteria</taxon>
        <taxon>Hyphomicrobiales</taxon>
        <taxon>Nitrobacteraceae</taxon>
        <taxon>Bradyrhizobium</taxon>
    </lineage>
</organism>
<comment type="caution">
    <text evidence="1">The sequence shown here is derived from an EMBL/GenBank/DDBJ whole genome shotgun (WGS) entry which is preliminary data.</text>
</comment>
<dbReference type="Proteomes" id="UP000669317">
    <property type="component" value="Unassembled WGS sequence"/>
</dbReference>
<evidence type="ECO:0008006" key="3">
    <source>
        <dbReference type="Google" id="ProtNLM"/>
    </source>
</evidence>
<proteinExistence type="predicted"/>
<keyword evidence="2" id="KW-1185">Reference proteome</keyword>
<reference evidence="1 2" key="1">
    <citation type="submission" date="2021-03" db="EMBL/GenBank/DDBJ databases">
        <title>Genome Sequence of Bradyrhizobium vignae strain ISRA400.</title>
        <authorList>
            <person name="Tisa L.S."/>
            <person name="Svistoonoff S."/>
            <person name="Hocher V."/>
            <person name="Fall S."/>
            <person name="Zaiya A."/>
            <person name="Naing D."/>
            <person name="Niang N."/>
            <person name="Diouf A."/>
            <person name="Dasylva M.C."/>
            <person name="Toure O."/>
            <person name="Gueye M."/>
            <person name="Gully D."/>
            <person name="Tisseyre P."/>
            <person name="Simpson S."/>
            <person name="Morris K."/>
            <person name="Thomas W.K."/>
        </authorList>
    </citation>
    <scope>NUCLEOTIDE SEQUENCE [LARGE SCALE GENOMIC DNA]</scope>
    <source>
        <strain evidence="1 2">ISRA400</strain>
    </source>
</reference>